<gene>
    <name evidence="2" type="ORF">WKI68_11660</name>
</gene>
<dbReference type="Proteomes" id="UP001382904">
    <property type="component" value="Unassembled WGS sequence"/>
</dbReference>
<name>A0ABU8U346_9ACTN</name>
<accession>A0ABU8U346</accession>
<evidence type="ECO:0000256" key="1">
    <source>
        <dbReference type="SAM" id="MobiDB-lite"/>
    </source>
</evidence>
<comment type="caution">
    <text evidence="2">The sequence shown here is derived from an EMBL/GenBank/DDBJ whole genome shotgun (WGS) entry which is preliminary data.</text>
</comment>
<feature type="region of interest" description="Disordered" evidence="1">
    <location>
        <begin position="1"/>
        <end position="85"/>
    </location>
</feature>
<evidence type="ECO:0000313" key="2">
    <source>
        <dbReference type="EMBL" id="MEJ8641946.1"/>
    </source>
</evidence>
<reference evidence="2 3" key="1">
    <citation type="submission" date="2024-03" db="EMBL/GenBank/DDBJ databases">
        <title>Novel Streptomyces species of biotechnological and ecological value are a feature of Machair soil.</title>
        <authorList>
            <person name="Prole J.R."/>
            <person name="Goodfellow M."/>
            <person name="Allenby N."/>
            <person name="Ward A.C."/>
        </authorList>
    </citation>
    <scope>NUCLEOTIDE SEQUENCE [LARGE SCALE GENOMIC DNA]</scope>
    <source>
        <strain evidence="2 3">MS1.HAVA.3</strain>
    </source>
</reference>
<organism evidence="2 3">
    <name type="scientific">Streptomyces caledonius</name>
    <dbReference type="NCBI Taxonomy" id="3134107"/>
    <lineage>
        <taxon>Bacteria</taxon>
        <taxon>Bacillati</taxon>
        <taxon>Actinomycetota</taxon>
        <taxon>Actinomycetes</taxon>
        <taxon>Kitasatosporales</taxon>
        <taxon>Streptomycetaceae</taxon>
        <taxon>Streptomyces</taxon>
    </lineage>
</organism>
<dbReference type="EMBL" id="JBBKAM010000002">
    <property type="protein sequence ID" value="MEJ8641946.1"/>
    <property type="molecule type" value="Genomic_DNA"/>
</dbReference>
<keyword evidence="3" id="KW-1185">Reference proteome</keyword>
<sequence>MTTGTDTSVLAATGLAAPAGSVPGRVRPRGGDRPGRCRNGSGRSPGPHDPAPATTPAPTRHPPRPRHPPASSPVRSPVHWPSYAS</sequence>
<evidence type="ECO:0000313" key="3">
    <source>
        <dbReference type="Proteomes" id="UP001382904"/>
    </source>
</evidence>
<protein>
    <submittedName>
        <fullName evidence="2">Uncharacterized protein</fullName>
    </submittedName>
</protein>
<feature type="compositionally biased region" description="Polar residues" evidence="1">
    <location>
        <begin position="1"/>
        <end position="10"/>
    </location>
</feature>
<proteinExistence type="predicted"/>